<reference evidence="4" key="1">
    <citation type="submission" date="2016-11" db="UniProtKB">
        <authorList>
            <consortium name="WormBaseParasite"/>
        </authorList>
    </citation>
    <scope>IDENTIFICATION</scope>
</reference>
<feature type="compositionally biased region" description="Polar residues" evidence="1">
    <location>
        <begin position="1043"/>
        <end position="1054"/>
    </location>
</feature>
<keyword evidence="2" id="KW-1133">Transmembrane helix</keyword>
<dbReference type="FunFam" id="3.40.720.10:FF:000017">
    <property type="entry name" value="Predicted protein"/>
    <property type="match status" value="1"/>
</dbReference>
<dbReference type="PANTHER" id="PTHR10974:SF1">
    <property type="entry name" value="FI08016P-RELATED"/>
    <property type="match status" value="1"/>
</dbReference>
<dbReference type="SUPFAM" id="SSF53649">
    <property type="entry name" value="Alkaline phosphatase-like"/>
    <property type="match status" value="1"/>
</dbReference>
<dbReference type="InterPro" id="IPR017850">
    <property type="entry name" value="Alkaline_phosphatase_core_sf"/>
</dbReference>
<dbReference type="InterPro" id="IPR004245">
    <property type="entry name" value="DUF229"/>
</dbReference>
<protein>
    <submittedName>
        <fullName evidence="4">Sulfatase domain-containing protein</fullName>
    </submittedName>
</protein>
<name>A0A1I8HJ97_9PLAT</name>
<keyword evidence="3" id="KW-1185">Reference proteome</keyword>
<dbReference type="Proteomes" id="UP000095280">
    <property type="component" value="Unplaced"/>
</dbReference>
<accession>A0A1I8HJ97</accession>
<dbReference type="PANTHER" id="PTHR10974">
    <property type="entry name" value="FI08016P-RELATED"/>
    <property type="match status" value="1"/>
</dbReference>
<feature type="region of interest" description="Disordered" evidence="1">
    <location>
        <begin position="902"/>
        <end position="930"/>
    </location>
</feature>
<dbReference type="CDD" id="cd16021">
    <property type="entry name" value="ALP_like"/>
    <property type="match status" value="1"/>
</dbReference>
<sequence length="1065" mass="117128">MVRLARQLRLASAGNGRIRLMLATIATFACVTWTVALISSVGKFGVSGQNGQISLEDFDSIQQSLPELTHKSQRCVSPKLPVTNQLVRANRPRPIPADVCQRGTSKNWLRVSESRVYLRPEYSSANCTAEPVVRLDDQSSEFGSARPLRSGDELPSLGFRASCQSPDRTSRHSSVYYGVKRATSSAAGSRGGSPTDSSELGNVIMLGLDSLSRLESLRSLPRASHIMQDRLGAITLQQYNIMGDGTPAALLPILTGIREADMPESRKGFAGARFLDDSLRWIFQDLRDRGFLTLYGEEGNFMGTFQLRFHGFRRQPTDFYLRPALLQQERLQTNAICIGDEIASARMLSAVKDLFTLHPDRPKFAFTFFGSLSHENQDLSPMDAELVKFLDWFEAANLSSNTSIILMSDHGQRHGPLRNSMQGKLEESLPLMSIALSRQLMSRKKDAAETLRTNANRLTTPVDIHRTLLNLSGLRDSTTLAASGASLTSYSLIDEAVPETRSCSDAGIPTHWCSCLRLKKIQEPSSNELAVRAARFAVNQMNSATEPFRHLCHELQLGNVTEADVSLISGDLAKRERHMGRDFSYNMPNSDLVASGYITVRLFAKPSSGLYEATVQFSLQQHSGFSGASEVEDSSSSGLPKRDRCRPNCTDASNRPPFGSVTRRSVRKTRAVTHQADLGLRDIPQLQLLAQVSERLSGRVHLVHCKPSGSHGQLVRARLLNLLQPQTRAPLRVSGTASSISEYDVRLAPPAASVVESLSPDKFNRVLVSAASFLRLINCLLSAMLMSGSDSSSLPCMEFLSGPCRWPWSDIRMMLVLLLRLAASNQSRNLTSSASMGDRSWFSCDKELKKVKANLGLSGYKVKRSLTAESILALAISSPMQMALVCSRSCCSSAGLRVTKPRSRRSWKIHRSESSRNRAPAKPFRDSGMSASRIPVRMGSRAAGVPSPMMLYCCRVMAPRRSCMMRLARGSDRKLSSRDSESRPSMMTLPSSELSVGDPPRLPAADDTELWRLVRSGDWQEARNPRLGSSSPLRSGLALPNSLDWSSSRTTGSAVQLADEYSGLR</sequence>
<dbReference type="Pfam" id="PF02995">
    <property type="entry name" value="DUF229"/>
    <property type="match status" value="1"/>
</dbReference>
<keyword evidence="2" id="KW-0812">Transmembrane</keyword>
<dbReference type="GO" id="GO:0005615">
    <property type="term" value="C:extracellular space"/>
    <property type="evidence" value="ECO:0007669"/>
    <property type="project" value="TreeGrafter"/>
</dbReference>
<evidence type="ECO:0000256" key="2">
    <source>
        <dbReference type="SAM" id="Phobius"/>
    </source>
</evidence>
<feature type="region of interest" description="Disordered" evidence="1">
    <location>
        <begin position="138"/>
        <end position="176"/>
    </location>
</feature>
<proteinExistence type="predicted"/>
<keyword evidence="2" id="KW-0472">Membrane</keyword>
<dbReference type="Gene3D" id="3.40.720.10">
    <property type="entry name" value="Alkaline Phosphatase, subunit A"/>
    <property type="match status" value="1"/>
</dbReference>
<feature type="transmembrane region" description="Helical" evidence="2">
    <location>
        <begin position="20"/>
        <end position="42"/>
    </location>
</feature>
<evidence type="ECO:0000256" key="1">
    <source>
        <dbReference type="SAM" id="MobiDB-lite"/>
    </source>
</evidence>
<dbReference type="WBParaSite" id="maker-uti_cns_0006567-snap-gene-0.2-mRNA-1">
    <property type="protein sequence ID" value="maker-uti_cns_0006567-snap-gene-0.2-mRNA-1"/>
    <property type="gene ID" value="maker-uti_cns_0006567-snap-gene-0.2"/>
</dbReference>
<feature type="region of interest" description="Disordered" evidence="1">
    <location>
        <begin position="627"/>
        <end position="669"/>
    </location>
</feature>
<evidence type="ECO:0000313" key="4">
    <source>
        <dbReference type="WBParaSite" id="maker-uti_cns_0006567-snap-gene-0.2-mRNA-1"/>
    </source>
</evidence>
<evidence type="ECO:0000313" key="3">
    <source>
        <dbReference type="Proteomes" id="UP000095280"/>
    </source>
</evidence>
<feature type="compositionally biased region" description="Basic and acidic residues" evidence="1">
    <location>
        <begin position="969"/>
        <end position="982"/>
    </location>
</feature>
<feature type="compositionally biased region" description="Polar residues" evidence="1">
    <location>
        <begin position="983"/>
        <end position="994"/>
    </location>
</feature>
<dbReference type="PROSITE" id="PS51257">
    <property type="entry name" value="PROKAR_LIPOPROTEIN"/>
    <property type="match status" value="1"/>
</dbReference>
<dbReference type="AlphaFoldDB" id="A0A1I8HJ97"/>
<feature type="region of interest" description="Disordered" evidence="1">
    <location>
        <begin position="968"/>
        <end position="1002"/>
    </location>
</feature>
<organism evidence="3 4">
    <name type="scientific">Macrostomum lignano</name>
    <dbReference type="NCBI Taxonomy" id="282301"/>
    <lineage>
        <taxon>Eukaryota</taxon>
        <taxon>Metazoa</taxon>
        <taxon>Spiralia</taxon>
        <taxon>Lophotrochozoa</taxon>
        <taxon>Platyhelminthes</taxon>
        <taxon>Rhabditophora</taxon>
        <taxon>Macrostomorpha</taxon>
        <taxon>Macrostomida</taxon>
        <taxon>Macrostomidae</taxon>
        <taxon>Macrostomum</taxon>
    </lineage>
</organism>
<feature type="region of interest" description="Disordered" evidence="1">
    <location>
        <begin position="1042"/>
        <end position="1065"/>
    </location>
</feature>
<feature type="compositionally biased region" description="Low complexity" evidence="1">
    <location>
        <begin position="627"/>
        <end position="638"/>
    </location>
</feature>